<dbReference type="EMBL" id="LT576035">
    <property type="protein sequence ID" value="SBN39402.1"/>
    <property type="molecule type" value="Genomic_DNA"/>
</dbReference>
<dbReference type="RefSeq" id="WP_138427794.1">
    <property type="nucleotide sequence ID" value="NZ_CCYQ01000047.1"/>
</dbReference>
<evidence type="ECO:0000313" key="5">
    <source>
        <dbReference type="Proteomes" id="UP000250080"/>
    </source>
</evidence>
<sequence length="172" mass="18055">MKRIHLLLAVAVTAPLLLTACGSTGGSTTTARSSGNSSTPAVTSPTQSALAIGQPAEAHGTTISIHDRKSVGIKGSFNYQGVKAKLCNNTSQAIQVTSERWTAFDAEGGRYRSENSGQTELKPAYPQGFSDEPAVDPGTCVTGWLAFDASAPLQQLRYSNSDGDVLIWNLPN</sequence>
<dbReference type="AlphaFoldDB" id="A0A2C7ZFI6"/>
<dbReference type="EMBL" id="LT618793">
    <property type="protein sequence ID" value="SCQ81140.1"/>
    <property type="molecule type" value="Genomic_DNA"/>
</dbReference>
<feature type="chain" id="PRO_5038224259" description="DUF4352 domain-containing protein" evidence="2">
    <location>
        <begin position="21"/>
        <end position="172"/>
    </location>
</feature>
<feature type="compositionally biased region" description="Polar residues" evidence="1">
    <location>
        <begin position="40"/>
        <end position="49"/>
    </location>
</feature>
<name>A0A2C7ZFI6_9ACTN</name>
<dbReference type="GeneID" id="61223268"/>
<keyword evidence="2" id="KW-0732">Signal</keyword>
<proteinExistence type="predicted"/>
<reference evidence="4 5" key="2">
    <citation type="submission" date="2016-09" db="EMBL/GenBank/DDBJ databases">
        <authorList>
            <person name="Laine KS P."/>
        </authorList>
    </citation>
    <scope>NUCLEOTIDE SEQUENCE [LARGE SCALE GENOMIC DNA]</scope>
    <source>
        <strain evidence="4">PFRJS-23</strain>
    </source>
</reference>
<evidence type="ECO:0000313" key="3">
    <source>
        <dbReference type="EMBL" id="SBN39402.1"/>
    </source>
</evidence>
<evidence type="ECO:0000256" key="1">
    <source>
        <dbReference type="SAM" id="MobiDB-lite"/>
    </source>
</evidence>
<dbReference type="Proteomes" id="UP000250080">
    <property type="component" value="Chromosome I"/>
</dbReference>
<organism evidence="4 5">
    <name type="scientific">Propionibacterium freudenreichii</name>
    <dbReference type="NCBI Taxonomy" id="1744"/>
    <lineage>
        <taxon>Bacteria</taxon>
        <taxon>Bacillati</taxon>
        <taxon>Actinomycetota</taxon>
        <taxon>Actinomycetes</taxon>
        <taxon>Propionibacteriales</taxon>
        <taxon>Propionibacteriaceae</taxon>
        <taxon>Propionibacterium</taxon>
    </lineage>
</organism>
<evidence type="ECO:0008006" key="6">
    <source>
        <dbReference type="Google" id="ProtNLM"/>
    </source>
</evidence>
<feature type="region of interest" description="Disordered" evidence="1">
    <location>
        <begin position="25"/>
        <end position="49"/>
    </location>
</feature>
<reference evidence="3" key="1">
    <citation type="submission" date="2016-05" db="EMBL/GenBank/DDBJ databases">
        <authorList>
            <person name="Lavstsen T."/>
            <person name="Jespersen J.S."/>
        </authorList>
    </citation>
    <scope>NUCLEOTIDE SEQUENCE</scope>
    <source>
        <strain evidence="3">PFRJS10</strain>
    </source>
</reference>
<evidence type="ECO:0000313" key="4">
    <source>
        <dbReference type="EMBL" id="SCQ81140.1"/>
    </source>
</evidence>
<evidence type="ECO:0000256" key="2">
    <source>
        <dbReference type="SAM" id="SignalP"/>
    </source>
</evidence>
<feature type="compositionally biased region" description="Low complexity" evidence="1">
    <location>
        <begin position="25"/>
        <end position="39"/>
    </location>
</feature>
<gene>
    <name evidence="3" type="ORF">PFR_JS10_1759</name>
    <name evidence="4" type="ORF">PFR_JS23_1853</name>
</gene>
<feature type="signal peptide" evidence="2">
    <location>
        <begin position="1"/>
        <end position="20"/>
    </location>
</feature>
<accession>A0A2C7ZFI6</accession>
<protein>
    <recommendedName>
        <fullName evidence="6">DUF4352 domain-containing protein</fullName>
    </recommendedName>
</protein>
<dbReference type="PROSITE" id="PS51257">
    <property type="entry name" value="PROKAR_LIPOPROTEIN"/>
    <property type="match status" value="1"/>
</dbReference>